<dbReference type="Proteomes" id="UP000234254">
    <property type="component" value="Unassembled WGS sequence"/>
</dbReference>
<dbReference type="AlphaFoldDB" id="A0A2I1CXR6"/>
<dbReference type="PANTHER" id="PTHR12385">
    <property type="entry name" value="CHOLINE TRANSPORTER-LIKE (SLC FAMILY 44)"/>
    <property type="match status" value="1"/>
</dbReference>
<evidence type="ECO:0000256" key="3">
    <source>
        <dbReference type="ARBA" id="ARBA00022692"/>
    </source>
</evidence>
<feature type="compositionally biased region" description="Polar residues" evidence="7">
    <location>
        <begin position="130"/>
        <end position="145"/>
    </location>
</feature>
<feature type="region of interest" description="Disordered" evidence="7">
    <location>
        <begin position="113"/>
        <end position="188"/>
    </location>
</feature>
<comment type="subcellular location">
    <subcellularLocation>
        <location evidence="6">Cell membrane</location>
        <topology evidence="6">Multi-pass membrane protein</topology>
    </subcellularLocation>
    <subcellularLocation>
        <location evidence="1">Membrane</location>
        <topology evidence="1">Multi-pass membrane protein</topology>
    </subcellularLocation>
</comment>
<feature type="transmembrane region" description="Helical" evidence="6">
    <location>
        <begin position="394"/>
        <end position="410"/>
    </location>
</feature>
<keyword evidence="5 6" id="KW-0472">Membrane</keyword>
<evidence type="ECO:0000256" key="4">
    <source>
        <dbReference type="ARBA" id="ARBA00022989"/>
    </source>
</evidence>
<name>A0A2I1CXR6_ASPC2</name>
<feature type="transmembrane region" description="Helical" evidence="6">
    <location>
        <begin position="321"/>
        <end position="346"/>
    </location>
</feature>
<feature type="transmembrane region" description="Helical" evidence="6">
    <location>
        <begin position="478"/>
        <end position="498"/>
    </location>
</feature>
<evidence type="ECO:0000256" key="2">
    <source>
        <dbReference type="ARBA" id="ARBA00007168"/>
    </source>
</evidence>
<dbReference type="EMBL" id="MSFM01000009">
    <property type="protein sequence ID" value="PKY02401.1"/>
    <property type="molecule type" value="Genomic_DNA"/>
</dbReference>
<dbReference type="PANTHER" id="PTHR12385:SF88">
    <property type="entry name" value="CHOLINE TRANSPORTER-LIKE PROTEIN CTL1"/>
    <property type="match status" value="1"/>
</dbReference>
<accession>A0A2I1CXR6</accession>
<dbReference type="RefSeq" id="XP_024690995.1">
    <property type="nucleotide sequence ID" value="XM_024836032.1"/>
</dbReference>
<feature type="transmembrane region" description="Helical" evidence="6">
    <location>
        <begin position="436"/>
        <end position="458"/>
    </location>
</feature>
<proteinExistence type="inferred from homology"/>
<keyword evidence="9" id="KW-1185">Reference proteome</keyword>
<feature type="transmembrane region" description="Helical" evidence="6">
    <location>
        <begin position="353"/>
        <end position="374"/>
    </location>
</feature>
<dbReference type="GeneID" id="36543556"/>
<feature type="transmembrane region" description="Helical" evidence="6">
    <location>
        <begin position="644"/>
        <end position="663"/>
    </location>
</feature>
<sequence length="755" mass="82855">MFSEYASRFLAQSQSRLGIQPDETNRRGYGYLMPRPVASRFSSHSFLHQGNPDPYQPTASQASNFHFSSRKIIQPAPLFHSATDDFREEDDEAEHEREIADFYALQKSRRHFGSSDLRESSEVDEDDDQNSSLGGNDALPNNTSGKFAVNDARWTRRTSGYGTRSVAVSPPAKAIGNRDGGQKNNQTKEELIDIRLEDTLKSVADTHETVDFDDEPPPSVQRFREQPQSAKGRFGIDTYFTPTGNQNGILVDGHRPTSPAEPHQTSITPTSVESPAQDLFWGNLFLISLACLFATSFLIYLHTSAPSGDKSRWGDTVYLTIHGSFKLLGSYTVVSVLVSLLWLAFLRSYVRQLVYVVIFAVPAILYSFSLYPFVSSFKGAWGGTSLQDKVMRCGSIVPFIMASVWIYNVVRGRHVIGKAAGILELACRILTANAELLSLGLGVLVLIVSWTWVWILMFTRVFLGGHLSGSKSFVVNLSSWWLAIYFVAVYIWSLGVIAGMQRAVTAATVSQWYFHRLAAPAPASRQIVQAALGHTLSKLFGTICFSRLMTLLIRLPFLLLPRRVNSILSLFAFSLVPTPITALIDPLVITYAAIHSQPLTVSARGLTQMTNISASLATSPLHPQSFAWSRGGVSPLLAYRLSKLILHAARFMMSLALGFGGWVTTARSLAVSGAGGAGHSGSMYAYVVGLIAGTIGWSILGAIEGVIADIVDALVICWCSEVGTYNREARYCREAGWLFGAQSPEERPGFNQAEA</sequence>
<organism evidence="8 9">
    <name type="scientific">Aspergillus campestris (strain IBT 28561)</name>
    <dbReference type="NCBI Taxonomy" id="1392248"/>
    <lineage>
        <taxon>Eukaryota</taxon>
        <taxon>Fungi</taxon>
        <taxon>Dikarya</taxon>
        <taxon>Ascomycota</taxon>
        <taxon>Pezizomycotina</taxon>
        <taxon>Eurotiomycetes</taxon>
        <taxon>Eurotiomycetidae</taxon>
        <taxon>Eurotiales</taxon>
        <taxon>Aspergillaceae</taxon>
        <taxon>Aspergillus</taxon>
        <taxon>Aspergillus subgen. Circumdati</taxon>
    </lineage>
</organism>
<dbReference type="OrthoDB" id="420519at2759"/>
<keyword evidence="3 6" id="KW-0812">Transmembrane</keyword>
<dbReference type="Pfam" id="PF04515">
    <property type="entry name" value="Choline_transpo"/>
    <property type="match status" value="1"/>
</dbReference>
<evidence type="ECO:0000313" key="9">
    <source>
        <dbReference type="Proteomes" id="UP000234254"/>
    </source>
</evidence>
<feature type="region of interest" description="Disordered" evidence="7">
    <location>
        <begin position="209"/>
        <end position="228"/>
    </location>
</feature>
<feature type="transmembrane region" description="Helical" evidence="6">
    <location>
        <begin position="683"/>
        <end position="703"/>
    </location>
</feature>
<dbReference type="GO" id="GO:0022857">
    <property type="term" value="F:transmembrane transporter activity"/>
    <property type="evidence" value="ECO:0007669"/>
    <property type="project" value="UniProtKB-UniRule"/>
</dbReference>
<comment type="caution">
    <text evidence="8">The sequence shown here is derived from an EMBL/GenBank/DDBJ whole genome shotgun (WGS) entry which is preliminary data.</text>
</comment>
<evidence type="ECO:0000313" key="8">
    <source>
        <dbReference type="EMBL" id="PKY02401.1"/>
    </source>
</evidence>
<dbReference type="VEuPathDB" id="FungiDB:P168DRAFT_283188"/>
<keyword evidence="4 6" id="KW-1133">Transmembrane helix</keyword>
<dbReference type="GO" id="GO:0005886">
    <property type="term" value="C:plasma membrane"/>
    <property type="evidence" value="ECO:0007669"/>
    <property type="project" value="UniProtKB-SubCell"/>
</dbReference>
<evidence type="ECO:0000256" key="1">
    <source>
        <dbReference type="ARBA" id="ARBA00004141"/>
    </source>
</evidence>
<gene>
    <name evidence="8" type="ORF">P168DRAFT_283188</name>
</gene>
<comment type="similarity">
    <text evidence="2 6">Belongs to the CTL (choline transporter-like) family.</text>
</comment>
<evidence type="ECO:0000256" key="5">
    <source>
        <dbReference type="ARBA" id="ARBA00023136"/>
    </source>
</evidence>
<protein>
    <recommendedName>
        <fullName evidence="6">Protein PNS1</fullName>
    </recommendedName>
</protein>
<dbReference type="InterPro" id="IPR007603">
    <property type="entry name" value="Choline_transptr-like"/>
</dbReference>
<reference evidence="8" key="1">
    <citation type="submission" date="2016-12" db="EMBL/GenBank/DDBJ databases">
        <title>The genomes of Aspergillus section Nigri reveals drivers in fungal speciation.</title>
        <authorList>
            <consortium name="DOE Joint Genome Institute"/>
            <person name="Vesth T.C."/>
            <person name="Nybo J."/>
            <person name="Theobald S."/>
            <person name="Brandl J."/>
            <person name="Frisvad J.C."/>
            <person name="Nielsen K.F."/>
            <person name="Lyhne E.K."/>
            <person name="Kogle M.E."/>
            <person name="Kuo A."/>
            <person name="Riley R."/>
            <person name="Clum A."/>
            <person name="Nolan M."/>
            <person name="Lipzen A."/>
            <person name="Salamov A."/>
            <person name="Henrissat B."/>
            <person name="Wiebenga A."/>
            <person name="De vries R.P."/>
            <person name="Grigoriev I.V."/>
            <person name="Mortensen U.H."/>
            <person name="Andersen M.R."/>
            <person name="Baker S.E."/>
        </authorList>
    </citation>
    <scope>NUCLEOTIDE SEQUENCE</scope>
    <source>
        <strain evidence="8">IBT 28561</strain>
    </source>
</reference>
<evidence type="ECO:0000256" key="6">
    <source>
        <dbReference type="RuleBase" id="RU368066"/>
    </source>
</evidence>
<comment type="function">
    <text evidence="6">Probably involved in transport through the plasma membrane.</text>
</comment>
<feature type="transmembrane region" description="Helical" evidence="6">
    <location>
        <begin position="279"/>
        <end position="301"/>
    </location>
</feature>
<evidence type="ECO:0000256" key="7">
    <source>
        <dbReference type="SAM" id="MobiDB-lite"/>
    </source>
</evidence>